<keyword evidence="2 8" id="KW-0474">Menaquinone biosynthesis</keyword>
<keyword evidence="7 8" id="KW-0472">Membrane</keyword>
<dbReference type="InterPro" id="IPR004657">
    <property type="entry name" value="MenA"/>
</dbReference>
<gene>
    <name evidence="8" type="primary">menA</name>
    <name evidence="10" type="ORF">FHP91_02970</name>
</gene>
<dbReference type="EMBL" id="VMNK01000003">
    <property type="protein sequence ID" value="TVO59126.1"/>
    <property type="molecule type" value="Genomic_DNA"/>
</dbReference>
<evidence type="ECO:0000256" key="6">
    <source>
        <dbReference type="ARBA" id="ARBA00022989"/>
    </source>
</evidence>
<dbReference type="Gene3D" id="1.10.357.140">
    <property type="entry name" value="UbiA prenyltransferase"/>
    <property type="match status" value="1"/>
</dbReference>
<dbReference type="InterPro" id="IPR044878">
    <property type="entry name" value="UbiA_sf"/>
</dbReference>
<dbReference type="HAMAP" id="MF_01937">
    <property type="entry name" value="MenA_1"/>
    <property type="match status" value="1"/>
</dbReference>
<feature type="transmembrane region" description="Helical" evidence="8">
    <location>
        <begin position="21"/>
        <end position="39"/>
    </location>
</feature>
<keyword evidence="4 8" id="KW-0808">Transferase</keyword>
<keyword evidence="11" id="KW-1185">Reference proteome</keyword>
<keyword evidence="5 8" id="KW-0812">Transmembrane</keyword>
<dbReference type="CDD" id="cd13962">
    <property type="entry name" value="PT_UbiA_UBIAD1"/>
    <property type="match status" value="1"/>
</dbReference>
<evidence type="ECO:0000256" key="2">
    <source>
        <dbReference type="ARBA" id="ARBA00022428"/>
    </source>
</evidence>
<evidence type="ECO:0000256" key="4">
    <source>
        <dbReference type="ARBA" id="ARBA00022679"/>
    </source>
</evidence>
<evidence type="ECO:0000256" key="7">
    <source>
        <dbReference type="ARBA" id="ARBA00023136"/>
    </source>
</evidence>
<keyword evidence="6 8" id="KW-1133">Transmembrane helix</keyword>
<name>A0A557R1Y0_9RHOO</name>
<dbReference type="EC" id="2.5.1.74" evidence="8 9"/>
<dbReference type="NCBIfam" id="NF004751">
    <property type="entry name" value="PRK06080.1-3"/>
    <property type="match status" value="1"/>
</dbReference>
<protein>
    <recommendedName>
        <fullName evidence="8 9">1,4-dihydroxy-2-naphthoate octaprenyltransferase</fullName>
        <shortName evidence="8">DHNA-octaprenyltransferase</shortName>
        <ecNumber evidence="8 9">2.5.1.74</ecNumber>
    </recommendedName>
</protein>
<evidence type="ECO:0000256" key="1">
    <source>
        <dbReference type="ARBA" id="ARBA00004141"/>
    </source>
</evidence>
<evidence type="ECO:0000313" key="10">
    <source>
        <dbReference type="EMBL" id="TVO59126.1"/>
    </source>
</evidence>
<keyword evidence="3 8" id="KW-1003">Cell membrane</keyword>
<dbReference type="GO" id="GO:0046428">
    <property type="term" value="F:1,4-dihydroxy-2-naphthoate polyprenyltransferase activity"/>
    <property type="evidence" value="ECO:0007669"/>
    <property type="project" value="UniProtKB-UniRule"/>
</dbReference>
<comment type="similarity">
    <text evidence="8">Belongs to the MenA family. Type 1 subfamily.</text>
</comment>
<dbReference type="UniPathway" id="UPA00079">
    <property type="reaction ID" value="UER00168"/>
</dbReference>
<dbReference type="GO" id="GO:0005886">
    <property type="term" value="C:plasma membrane"/>
    <property type="evidence" value="ECO:0007669"/>
    <property type="project" value="UniProtKB-SubCell"/>
</dbReference>
<dbReference type="Proteomes" id="UP000319502">
    <property type="component" value="Unassembled WGS sequence"/>
</dbReference>
<feature type="transmembrane region" description="Helical" evidence="8">
    <location>
        <begin position="216"/>
        <end position="237"/>
    </location>
</feature>
<feature type="transmembrane region" description="Helical" evidence="8">
    <location>
        <begin position="243"/>
        <end position="263"/>
    </location>
</feature>
<dbReference type="PIRSF" id="PIRSF005355">
    <property type="entry name" value="UBIAD1"/>
    <property type="match status" value="1"/>
</dbReference>
<dbReference type="PANTHER" id="PTHR13929">
    <property type="entry name" value="1,4-DIHYDROXY-2-NAPHTHOATE OCTAPRENYLTRANSFERASE"/>
    <property type="match status" value="1"/>
</dbReference>
<evidence type="ECO:0000256" key="9">
    <source>
        <dbReference type="NCBIfam" id="TIGR00751"/>
    </source>
</evidence>
<comment type="caution">
    <text evidence="10">The sequence shown here is derived from an EMBL/GenBank/DDBJ whole genome shotgun (WGS) entry which is preliminary data.</text>
</comment>
<evidence type="ECO:0000313" key="11">
    <source>
        <dbReference type="Proteomes" id="UP000319502"/>
    </source>
</evidence>
<comment type="subcellular location">
    <subcellularLocation>
        <location evidence="8">Cell membrane</location>
        <topology evidence="8">Multi-pass membrane protein</topology>
    </subcellularLocation>
    <subcellularLocation>
        <location evidence="1">Membrane</location>
        <topology evidence="1">Multi-pass membrane protein</topology>
    </subcellularLocation>
</comment>
<dbReference type="NCBIfam" id="TIGR00751">
    <property type="entry name" value="menA"/>
    <property type="match status" value="1"/>
</dbReference>
<sequence>MADTGRRGLKLGLWWMAIRPRTLSLSAIPVVAGSALAWHEGASVVWLPLIVALLCALLIQAGTNLFNDVGDALRGNDGPTRLGPARVTASGLATPGQVRRAALATFLAALLGGIYLVVVGGWPILAIGLASLAAGWAYSGGPRPLSYTAWGEVFVMLFFGLVAVAGSHYLQSSGFTVSALWLGLALGCHAAAVLLVNNVRDLEADRRAGRRTLASVLGTGPARGLYAVLMLAPFPLLAQQLGVIGVGAAWLALPVCLWLALRFRHQPPGAQMNHHLARTAQAQLLLGALLSIALLW</sequence>
<reference evidence="10 11" key="1">
    <citation type="submission" date="2019-07" db="EMBL/GenBank/DDBJ databases">
        <title>The pathways for chlorine oxyanion respiration interact through the shared metabolite chlorate.</title>
        <authorList>
            <person name="Barnum T.P."/>
            <person name="Cheng Y."/>
            <person name="Hill K.A."/>
            <person name="Lucas L.N."/>
            <person name="Carlson H.K."/>
            <person name="Coates J.D."/>
        </authorList>
    </citation>
    <scope>NUCLEOTIDE SEQUENCE [LARGE SCALE GENOMIC DNA]</scope>
    <source>
        <strain evidence="10 11">SFB-3</strain>
    </source>
</reference>
<dbReference type="OrthoDB" id="9767568at2"/>
<organism evidence="10 11">
    <name type="scientific">Denitromonas halophila</name>
    <dbReference type="NCBI Taxonomy" id="1629404"/>
    <lineage>
        <taxon>Bacteria</taxon>
        <taxon>Pseudomonadati</taxon>
        <taxon>Pseudomonadota</taxon>
        <taxon>Betaproteobacteria</taxon>
        <taxon>Rhodocyclales</taxon>
        <taxon>Zoogloeaceae</taxon>
        <taxon>Denitromonas</taxon>
    </lineage>
</organism>
<dbReference type="GO" id="GO:0042371">
    <property type="term" value="P:vitamin K biosynthetic process"/>
    <property type="evidence" value="ECO:0007669"/>
    <property type="project" value="TreeGrafter"/>
</dbReference>
<evidence type="ECO:0000256" key="8">
    <source>
        <dbReference type="HAMAP-Rule" id="MF_01937"/>
    </source>
</evidence>
<feature type="transmembrane region" description="Helical" evidence="8">
    <location>
        <begin position="45"/>
        <end position="66"/>
    </location>
</feature>
<comment type="function">
    <text evidence="8">Conversion of 1,4-dihydroxy-2-naphthoate (DHNA) to demethylmenaquinone (DMK).</text>
</comment>
<accession>A0A557R1Y0</accession>
<evidence type="ECO:0000256" key="3">
    <source>
        <dbReference type="ARBA" id="ARBA00022475"/>
    </source>
</evidence>
<comment type="catalytic activity">
    <reaction evidence="8">
        <text>an all-trans-polyprenyl diphosphate + 1,4-dihydroxy-2-naphthoate + H(+) = a 2-demethylmenaquinol + CO2 + diphosphate</text>
        <dbReference type="Rhea" id="RHEA:26478"/>
        <dbReference type="Rhea" id="RHEA-COMP:9563"/>
        <dbReference type="Rhea" id="RHEA-COMP:9564"/>
        <dbReference type="ChEBI" id="CHEBI:11173"/>
        <dbReference type="ChEBI" id="CHEBI:15378"/>
        <dbReference type="ChEBI" id="CHEBI:16526"/>
        <dbReference type="ChEBI" id="CHEBI:33019"/>
        <dbReference type="ChEBI" id="CHEBI:55437"/>
        <dbReference type="ChEBI" id="CHEBI:58914"/>
        <dbReference type="EC" id="2.5.1.74"/>
    </reaction>
</comment>
<dbReference type="InterPro" id="IPR000537">
    <property type="entry name" value="UbiA_prenyltransferase"/>
</dbReference>
<dbReference type="Pfam" id="PF01040">
    <property type="entry name" value="UbiA"/>
    <property type="match status" value="1"/>
</dbReference>
<feature type="transmembrane region" description="Helical" evidence="8">
    <location>
        <begin position="176"/>
        <end position="196"/>
    </location>
</feature>
<comment type="pathway">
    <text evidence="8">Quinol/quinone metabolism; menaquinone biosynthesis; menaquinol from 1,4-dihydroxy-2-naphthoate: step 1/2.</text>
</comment>
<dbReference type="GO" id="GO:0009234">
    <property type="term" value="P:menaquinone biosynthetic process"/>
    <property type="evidence" value="ECO:0007669"/>
    <property type="project" value="UniProtKB-UniRule"/>
</dbReference>
<feature type="transmembrane region" description="Helical" evidence="8">
    <location>
        <begin position="153"/>
        <end position="170"/>
    </location>
</feature>
<evidence type="ECO:0000256" key="5">
    <source>
        <dbReference type="ARBA" id="ARBA00022692"/>
    </source>
</evidence>
<dbReference type="AlphaFoldDB" id="A0A557R1Y0"/>
<dbReference type="InterPro" id="IPR026046">
    <property type="entry name" value="UBIAD1"/>
</dbReference>
<proteinExistence type="inferred from homology"/>
<dbReference type="PANTHER" id="PTHR13929:SF0">
    <property type="entry name" value="UBIA PRENYLTRANSFERASE DOMAIN-CONTAINING PROTEIN 1"/>
    <property type="match status" value="1"/>
</dbReference>